<dbReference type="PANTHER" id="PTHR33076">
    <property type="entry name" value="NON-SPECIFIC LIPID-TRANSFER PROTEIN 2-RELATED"/>
    <property type="match status" value="1"/>
</dbReference>
<dbReference type="OrthoDB" id="1862539at2759"/>
<dbReference type="PRINTS" id="PR00382">
    <property type="entry name" value="LIPIDTRNSFER"/>
</dbReference>
<comment type="function">
    <text evidence="4">Plant non-specific lipid-transfer proteins transfer phospholipids as well as galactolipids across membranes. May play a role in wax or cutin deposition in the cell walls of expanding epidermal cells and certain secretory tissues.</text>
</comment>
<dbReference type="Proteomes" id="UP000585474">
    <property type="component" value="Unassembled WGS sequence"/>
</dbReference>
<evidence type="ECO:0000256" key="4">
    <source>
        <dbReference type="RuleBase" id="RU000628"/>
    </source>
</evidence>
<keyword evidence="5" id="KW-0732">Signal</keyword>
<evidence type="ECO:0000313" key="7">
    <source>
        <dbReference type="EMBL" id="GFZ01266.1"/>
    </source>
</evidence>
<organism evidence="7 8">
    <name type="scientific">Actinidia rufa</name>
    <dbReference type="NCBI Taxonomy" id="165716"/>
    <lineage>
        <taxon>Eukaryota</taxon>
        <taxon>Viridiplantae</taxon>
        <taxon>Streptophyta</taxon>
        <taxon>Embryophyta</taxon>
        <taxon>Tracheophyta</taxon>
        <taxon>Spermatophyta</taxon>
        <taxon>Magnoliopsida</taxon>
        <taxon>eudicotyledons</taxon>
        <taxon>Gunneridae</taxon>
        <taxon>Pentapetalae</taxon>
        <taxon>asterids</taxon>
        <taxon>Ericales</taxon>
        <taxon>Actinidiaceae</taxon>
        <taxon>Actinidia</taxon>
    </lineage>
</organism>
<dbReference type="SMART" id="SM00499">
    <property type="entry name" value="AAI"/>
    <property type="match status" value="1"/>
</dbReference>
<keyword evidence="3 4" id="KW-0446">Lipid-binding</keyword>
<dbReference type="SUPFAM" id="SSF47699">
    <property type="entry name" value="Bifunctional inhibitor/lipid-transfer protein/seed storage 2S albumin"/>
    <property type="match status" value="1"/>
</dbReference>
<evidence type="ECO:0000313" key="8">
    <source>
        <dbReference type="Proteomes" id="UP000585474"/>
    </source>
</evidence>
<feature type="signal peptide" evidence="5">
    <location>
        <begin position="1"/>
        <end position="20"/>
    </location>
</feature>
<evidence type="ECO:0000256" key="2">
    <source>
        <dbReference type="ARBA" id="ARBA00022448"/>
    </source>
</evidence>
<keyword evidence="8" id="KW-1185">Reference proteome</keyword>
<reference evidence="7 8" key="1">
    <citation type="submission" date="2019-07" db="EMBL/GenBank/DDBJ databases">
        <title>De Novo Assembly of kiwifruit Actinidia rufa.</title>
        <authorList>
            <person name="Sugita-Konishi S."/>
            <person name="Sato K."/>
            <person name="Mori E."/>
            <person name="Abe Y."/>
            <person name="Kisaki G."/>
            <person name="Hamano K."/>
            <person name="Suezawa K."/>
            <person name="Otani M."/>
            <person name="Fukuda T."/>
            <person name="Manabe T."/>
            <person name="Gomi K."/>
            <person name="Tabuchi M."/>
            <person name="Akimitsu K."/>
            <person name="Kataoka I."/>
        </authorList>
    </citation>
    <scope>NUCLEOTIDE SEQUENCE [LARGE SCALE GENOMIC DNA]</scope>
    <source>
        <strain evidence="8">cv. Fuchu</strain>
    </source>
</reference>
<feature type="domain" description="Bifunctional inhibitor/plant lipid transfer protein/seed storage helical" evidence="6">
    <location>
        <begin position="24"/>
        <end position="110"/>
    </location>
</feature>
<dbReference type="InterPro" id="IPR016140">
    <property type="entry name" value="Bifunc_inhib/LTP/seed_store"/>
</dbReference>
<evidence type="ECO:0000256" key="5">
    <source>
        <dbReference type="SAM" id="SignalP"/>
    </source>
</evidence>
<comment type="similarity">
    <text evidence="1 4">Belongs to the plant LTP family.</text>
</comment>
<dbReference type="Pfam" id="PF00234">
    <property type="entry name" value="Tryp_alpha_amyl"/>
    <property type="match status" value="1"/>
</dbReference>
<dbReference type="InterPro" id="IPR036312">
    <property type="entry name" value="Bifun_inhib/LTP/seed_sf"/>
</dbReference>
<sequence length="168" mass="18085">MNQLLACVTIGLLILGPAMGAPQCGTVIQELSPCLSYLMRSVASPSQNCCNGVKAMAKFSRRKKDRCDICRCIKPVASSLPSMDTSLIPPLPGKCGLRIRLPSAARDTDCSKVRPPLRRIAVTVSRTLLGSQKRKKIGVIFVNASSPRKPCLSALIPLGFFLFLGNVE</sequence>
<comment type="caution">
    <text evidence="7">The sequence shown here is derived from an EMBL/GenBank/DDBJ whole genome shotgun (WGS) entry which is preliminary data.</text>
</comment>
<protein>
    <recommendedName>
        <fullName evidence="4">Non-specific lipid-transfer protein</fullName>
    </recommendedName>
</protein>
<keyword evidence="2 4" id="KW-0813">Transport</keyword>
<dbReference type="GO" id="GO:0006869">
    <property type="term" value="P:lipid transport"/>
    <property type="evidence" value="ECO:0007669"/>
    <property type="project" value="InterPro"/>
</dbReference>
<accession>A0A7J0FRD2</accession>
<dbReference type="Gene3D" id="1.10.110.10">
    <property type="entry name" value="Plant lipid-transfer and hydrophobic proteins"/>
    <property type="match status" value="1"/>
</dbReference>
<dbReference type="CDD" id="cd01960">
    <property type="entry name" value="nsLTP1"/>
    <property type="match status" value="1"/>
</dbReference>
<dbReference type="AlphaFoldDB" id="A0A7J0FRD2"/>
<name>A0A7J0FRD2_9ERIC</name>
<feature type="chain" id="PRO_5029758144" description="Non-specific lipid-transfer protein" evidence="5">
    <location>
        <begin position="21"/>
        <end position="168"/>
    </location>
</feature>
<proteinExistence type="inferred from homology"/>
<gene>
    <name evidence="7" type="ORF">Acr_14g0009010</name>
</gene>
<dbReference type="EMBL" id="BJWL01000014">
    <property type="protein sequence ID" value="GFZ01266.1"/>
    <property type="molecule type" value="Genomic_DNA"/>
</dbReference>
<dbReference type="InterPro" id="IPR000528">
    <property type="entry name" value="Plant_nsLTP"/>
</dbReference>
<evidence type="ECO:0000259" key="6">
    <source>
        <dbReference type="SMART" id="SM00499"/>
    </source>
</evidence>
<evidence type="ECO:0000256" key="3">
    <source>
        <dbReference type="ARBA" id="ARBA00023121"/>
    </source>
</evidence>
<dbReference type="GO" id="GO:0008289">
    <property type="term" value="F:lipid binding"/>
    <property type="evidence" value="ECO:0007669"/>
    <property type="project" value="UniProtKB-KW"/>
</dbReference>
<evidence type="ECO:0000256" key="1">
    <source>
        <dbReference type="ARBA" id="ARBA00009748"/>
    </source>
</evidence>